<organism evidence="1">
    <name type="scientific">Arundo donax</name>
    <name type="common">Giant reed</name>
    <name type="synonym">Donax arundinaceus</name>
    <dbReference type="NCBI Taxonomy" id="35708"/>
    <lineage>
        <taxon>Eukaryota</taxon>
        <taxon>Viridiplantae</taxon>
        <taxon>Streptophyta</taxon>
        <taxon>Embryophyta</taxon>
        <taxon>Tracheophyta</taxon>
        <taxon>Spermatophyta</taxon>
        <taxon>Magnoliopsida</taxon>
        <taxon>Liliopsida</taxon>
        <taxon>Poales</taxon>
        <taxon>Poaceae</taxon>
        <taxon>PACMAD clade</taxon>
        <taxon>Arundinoideae</taxon>
        <taxon>Arundineae</taxon>
        <taxon>Arundo</taxon>
    </lineage>
</organism>
<evidence type="ECO:0000313" key="1">
    <source>
        <dbReference type="EMBL" id="JAE12056.1"/>
    </source>
</evidence>
<dbReference type="EMBL" id="GBRH01185840">
    <property type="protein sequence ID" value="JAE12056.1"/>
    <property type="molecule type" value="Transcribed_RNA"/>
</dbReference>
<name>A0A0A9FP34_ARUDO</name>
<accession>A0A0A9FP34</accession>
<reference evidence="1" key="1">
    <citation type="submission" date="2014-09" db="EMBL/GenBank/DDBJ databases">
        <authorList>
            <person name="Magalhaes I.L.F."/>
            <person name="Oliveira U."/>
            <person name="Santos F.R."/>
            <person name="Vidigal T.H.D.A."/>
            <person name="Brescovit A.D."/>
            <person name="Santos A.J."/>
        </authorList>
    </citation>
    <scope>NUCLEOTIDE SEQUENCE</scope>
    <source>
        <tissue evidence="1">Shoot tissue taken approximately 20 cm above the soil surface</tissue>
    </source>
</reference>
<dbReference type="PROSITE" id="PS51257">
    <property type="entry name" value="PROKAR_LIPOPROTEIN"/>
    <property type="match status" value="1"/>
</dbReference>
<dbReference type="AlphaFoldDB" id="A0A0A9FP34"/>
<sequence length="36" mass="3953">MASKSHSDPSLNHTTNHQCNIGFSCSINYFKGSKNP</sequence>
<protein>
    <submittedName>
        <fullName evidence="1">Uncharacterized protein</fullName>
    </submittedName>
</protein>
<reference evidence="1" key="2">
    <citation type="journal article" date="2015" name="Data Brief">
        <title>Shoot transcriptome of the giant reed, Arundo donax.</title>
        <authorList>
            <person name="Barrero R.A."/>
            <person name="Guerrero F.D."/>
            <person name="Moolhuijzen P."/>
            <person name="Goolsby J.A."/>
            <person name="Tidwell J."/>
            <person name="Bellgard S.E."/>
            <person name="Bellgard M.I."/>
        </authorList>
    </citation>
    <scope>NUCLEOTIDE SEQUENCE</scope>
    <source>
        <tissue evidence="1">Shoot tissue taken approximately 20 cm above the soil surface</tissue>
    </source>
</reference>
<proteinExistence type="predicted"/>